<evidence type="ECO:0000256" key="1">
    <source>
        <dbReference type="SAM" id="MobiDB-lite"/>
    </source>
</evidence>
<protein>
    <submittedName>
        <fullName evidence="2">Uncharacterized protein</fullName>
    </submittedName>
</protein>
<dbReference type="AlphaFoldDB" id="A0A0P1BC42"/>
<dbReference type="EMBL" id="CCYA01000217">
    <property type="protein sequence ID" value="CEH13310.1"/>
    <property type="molecule type" value="Genomic_DNA"/>
</dbReference>
<proteinExistence type="predicted"/>
<sequence>MEAPLQETFPRALRDLEDKLVDIKRQVELLESQLQFESDLQQRIQRQMNNLLDSLLASHQYSGRQADRVTDLACEVRRLRDMEGPTASSGSPAQARSTEAGSSQARSGP</sequence>
<organism evidence="2 3">
    <name type="scientific">Ceraceosorus bombacis</name>
    <dbReference type="NCBI Taxonomy" id="401625"/>
    <lineage>
        <taxon>Eukaryota</taxon>
        <taxon>Fungi</taxon>
        <taxon>Dikarya</taxon>
        <taxon>Basidiomycota</taxon>
        <taxon>Ustilaginomycotina</taxon>
        <taxon>Exobasidiomycetes</taxon>
        <taxon>Ceraceosorales</taxon>
        <taxon>Ceraceosoraceae</taxon>
        <taxon>Ceraceosorus</taxon>
    </lineage>
</organism>
<evidence type="ECO:0000313" key="2">
    <source>
        <dbReference type="EMBL" id="CEH13310.1"/>
    </source>
</evidence>
<reference evidence="2 3" key="1">
    <citation type="submission" date="2014-09" db="EMBL/GenBank/DDBJ databases">
        <authorList>
            <person name="Magalhaes I.L.F."/>
            <person name="Oliveira U."/>
            <person name="Santos F.R."/>
            <person name="Vidigal T.H.D.A."/>
            <person name="Brescovit A.D."/>
            <person name="Santos A.J."/>
        </authorList>
    </citation>
    <scope>NUCLEOTIDE SEQUENCE [LARGE SCALE GENOMIC DNA]</scope>
</reference>
<name>A0A0P1BC42_9BASI</name>
<dbReference type="Proteomes" id="UP000054845">
    <property type="component" value="Unassembled WGS sequence"/>
</dbReference>
<feature type="compositionally biased region" description="Polar residues" evidence="1">
    <location>
        <begin position="86"/>
        <end position="109"/>
    </location>
</feature>
<keyword evidence="3" id="KW-1185">Reference proteome</keyword>
<feature type="region of interest" description="Disordered" evidence="1">
    <location>
        <begin position="80"/>
        <end position="109"/>
    </location>
</feature>
<evidence type="ECO:0000313" key="3">
    <source>
        <dbReference type="Proteomes" id="UP000054845"/>
    </source>
</evidence>
<accession>A0A0P1BC42</accession>